<accession>A0A9D4S0R6</accession>
<evidence type="ECO:0000313" key="2">
    <source>
        <dbReference type="Proteomes" id="UP000828390"/>
    </source>
</evidence>
<dbReference type="AlphaFoldDB" id="A0A9D4S0R6"/>
<evidence type="ECO:0000313" key="1">
    <source>
        <dbReference type="EMBL" id="KAH3887851.1"/>
    </source>
</evidence>
<proteinExistence type="predicted"/>
<gene>
    <name evidence="1" type="ORF">DPMN_011873</name>
</gene>
<sequence>MQCPTRKLFGSLALPPLCRNNFLHSTPLPSLSMALQTTILPANVSSRFYRKKLKPSTNSKIVHKK</sequence>
<comment type="caution">
    <text evidence="1">The sequence shown here is derived from an EMBL/GenBank/DDBJ whole genome shotgun (WGS) entry which is preliminary data.</text>
</comment>
<protein>
    <submittedName>
        <fullName evidence="1">Uncharacterized protein</fullName>
    </submittedName>
</protein>
<dbReference type="Proteomes" id="UP000828390">
    <property type="component" value="Unassembled WGS sequence"/>
</dbReference>
<dbReference type="EMBL" id="JAIWYP010000001">
    <property type="protein sequence ID" value="KAH3887851.1"/>
    <property type="molecule type" value="Genomic_DNA"/>
</dbReference>
<reference evidence="1" key="2">
    <citation type="submission" date="2020-11" db="EMBL/GenBank/DDBJ databases">
        <authorList>
            <person name="McCartney M.A."/>
            <person name="Auch B."/>
            <person name="Kono T."/>
            <person name="Mallez S."/>
            <person name="Becker A."/>
            <person name="Gohl D.M."/>
            <person name="Silverstein K.A.T."/>
            <person name="Koren S."/>
            <person name="Bechman K.B."/>
            <person name="Herman A."/>
            <person name="Abrahante J.E."/>
            <person name="Garbe J."/>
        </authorList>
    </citation>
    <scope>NUCLEOTIDE SEQUENCE</scope>
    <source>
        <strain evidence="1">Duluth1</strain>
        <tissue evidence="1">Whole animal</tissue>
    </source>
</reference>
<name>A0A9D4S0R6_DREPO</name>
<keyword evidence="2" id="KW-1185">Reference proteome</keyword>
<organism evidence="1 2">
    <name type="scientific">Dreissena polymorpha</name>
    <name type="common">Zebra mussel</name>
    <name type="synonym">Mytilus polymorpha</name>
    <dbReference type="NCBI Taxonomy" id="45954"/>
    <lineage>
        <taxon>Eukaryota</taxon>
        <taxon>Metazoa</taxon>
        <taxon>Spiralia</taxon>
        <taxon>Lophotrochozoa</taxon>
        <taxon>Mollusca</taxon>
        <taxon>Bivalvia</taxon>
        <taxon>Autobranchia</taxon>
        <taxon>Heteroconchia</taxon>
        <taxon>Euheterodonta</taxon>
        <taxon>Imparidentia</taxon>
        <taxon>Neoheterodontei</taxon>
        <taxon>Myida</taxon>
        <taxon>Dreissenoidea</taxon>
        <taxon>Dreissenidae</taxon>
        <taxon>Dreissena</taxon>
    </lineage>
</organism>
<reference evidence="1" key="1">
    <citation type="journal article" date="2019" name="bioRxiv">
        <title>The Genome of the Zebra Mussel, Dreissena polymorpha: A Resource for Invasive Species Research.</title>
        <authorList>
            <person name="McCartney M.A."/>
            <person name="Auch B."/>
            <person name="Kono T."/>
            <person name="Mallez S."/>
            <person name="Zhang Y."/>
            <person name="Obille A."/>
            <person name="Becker A."/>
            <person name="Abrahante J.E."/>
            <person name="Garbe J."/>
            <person name="Badalamenti J.P."/>
            <person name="Herman A."/>
            <person name="Mangelson H."/>
            <person name="Liachko I."/>
            <person name="Sullivan S."/>
            <person name="Sone E.D."/>
            <person name="Koren S."/>
            <person name="Silverstein K.A.T."/>
            <person name="Beckman K.B."/>
            <person name="Gohl D.M."/>
        </authorList>
    </citation>
    <scope>NUCLEOTIDE SEQUENCE</scope>
    <source>
        <strain evidence="1">Duluth1</strain>
        <tissue evidence="1">Whole animal</tissue>
    </source>
</reference>